<evidence type="ECO:0000256" key="1">
    <source>
        <dbReference type="ARBA" id="ARBA00023002"/>
    </source>
</evidence>
<dbReference type="Gene3D" id="3.30.360.10">
    <property type="entry name" value="Dihydrodipicolinate Reductase, domain 2"/>
    <property type="match status" value="1"/>
</dbReference>
<dbReference type="InterPro" id="IPR036291">
    <property type="entry name" value="NAD(P)-bd_dom_sf"/>
</dbReference>
<dbReference type="SUPFAM" id="SSF55347">
    <property type="entry name" value="Glyceraldehyde-3-phosphate dehydrogenase-like, C-terminal domain"/>
    <property type="match status" value="1"/>
</dbReference>
<organism evidence="3 4">
    <name type="scientific">Terrimicrobium sacchariphilum</name>
    <dbReference type="NCBI Taxonomy" id="690879"/>
    <lineage>
        <taxon>Bacteria</taxon>
        <taxon>Pseudomonadati</taxon>
        <taxon>Verrucomicrobiota</taxon>
        <taxon>Terrimicrobiia</taxon>
        <taxon>Terrimicrobiales</taxon>
        <taxon>Terrimicrobiaceae</taxon>
        <taxon>Terrimicrobium</taxon>
    </lineage>
</organism>
<accession>A0A146G2X1</accession>
<feature type="domain" description="Gfo/Idh/MocA-like oxidoreductase N-terminal" evidence="2">
    <location>
        <begin position="20"/>
        <end position="114"/>
    </location>
</feature>
<dbReference type="InParanoid" id="A0A146G2X1"/>
<dbReference type="PANTHER" id="PTHR43818">
    <property type="entry name" value="BCDNA.GH03377"/>
    <property type="match status" value="1"/>
</dbReference>
<dbReference type="EMBL" id="BDCO01000002">
    <property type="protein sequence ID" value="GAT32185.1"/>
    <property type="molecule type" value="Genomic_DNA"/>
</dbReference>
<evidence type="ECO:0000259" key="2">
    <source>
        <dbReference type="Pfam" id="PF01408"/>
    </source>
</evidence>
<dbReference type="Gene3D" id="3.40.50.720">
    <property type="entry name" value="NAD(P)-binding Rossmann-like Domain"/>
    <property type="match status" value="1"/>
</dbReference>
<dbReference type="InterPro" id="IPR000683">
    <property type="entry name" value="Gfo/Idh/MocA-like_OxRdtase_N"/>
</dbReference>
<proteinExistence type="predicted"/>
<dbReference type="Pfam" id="PF01408">
    <property type="entry name" value="GFO_IDH_MocA"/>
    <property type="match status" value="1"/>
</dbReference>
<reference evidence="4" key="1">
    <citation type="journal article" date="2017" name="Genome Announc.">
        <title>Draft Genome Sequence of Terrimicrobium sacchariphilum NM-5T, a Facultative Anaerobic Soil Bacterium of the Class Spartobacteria.</title>
        <authorList>
            <person name="Qiu Y.L."/>
            <person name="Tourlousse D.M."/>
            <person name="Matsuura N."/>
            <person name="Ohashi A."/>
            <person name="Sekiguchi Y."/>
        </authorList>
    </citation>
    <scope>NUCLEOTIDE SEQUENCE [LARGE SCALE GENOMIC DNA]</scope>
    <source>
        <strain evidence="4">NM-5</strain>
    </source>
</reference>
<dbReference type="STRING" id="690879.TSACC_2583"/>
<dbReference type="PANTHER" id="PTHR43818:SF11">
    <property type="entry name" value="BCDNA.GH03377"/>
    <property type="match status" value="1"/>
</dbReference>
<dbReference type="InterPro" id="IPR050463">
    <property type="entry name" value="Gfo/Idh/MocA_oxidrdct_glycsds"/>
</dbReference>
<dbReference type="Proteomes" id="UP000076023">
    <property type="component" value="Unassembled WGS sequence"/>
</dbReference>
<keyword evidence="1" id="KW-0560">Oxidoreductase</keyword>
<name>A0A146G2X1_TERSA</name>
<dbReference type="GO" id="GO:0000166">
    <property type="term" value="F:nucleotide binding"/>
    <property type="evidence" value="ECO:0007669"/>
    <property type="project" value="InterPro"/>
</dbReference>
<dbReference type="GO" id="GO:0016491">
    <property type="term" value="F:oxidoreductase activity"/>
    <property type="evidence" value="ECO:0007669"/>
    <property type="project" value="UniProtKB-KW"/>
</dbReference>
<evidence type="ECO:0000313" key="3">
    <source>
        <dbReference type="EMBL" id="GAT32185.1"/>
    </source>
</evidence>
<protein>
    <submittedName>
        <fullName evidence="3">Predicted dehydrogenase</fullName>
    </submittedName>
</protein>
<evidence type="ECO:0000313" key="4">
    <source>
        <dbReference type="Proteomes" id="UP000076023"/>
    </source>
</evidence>
<gene>
    <name evidence="3" type="ORF">TSACC_2583</name>
</gene>
<sequence length="348" mass="38328">MLLDSVIPALKAVQGSLVAATAIGADGESPTARALSNAGCAIFSDYQQMLSTFRGRIDLCIIPTSIHWHARMSVDAMGAGAHVLVEKPLAGSVADALKVTEASSRTGRFAAVGFQDMYSTTTYEIKKFLCSNRLGRVRSIFVSGSWPREKPYYDRNDWAGKSFKDGWAVQDSPINNAFAHFLNLALFFSGSGIEKFARIEHYGGKLLRCYPIETFDTAKVKLQTTEGVQIDCTFTHSDEDLVDPVLTITLDQGSLVWDFENIARAAHKDGTEVARWKLDTSSEARLAMMTNVLHCLESGDDPMFPARTALIHTRVVERIMSSLPIENFNSESPSWRLRSGLLSSLLYA</sequence>
<keyword evidence="4" id="KW-1185">Reference proteome</keyword>
<comment type="caution">
    <text evidence="3">The sequence shown here is derived from an EMBL/GenBank/DDBJ whole genome shotgun (WGS) entry which is preliminary data.</text>
</comment>
<dbReference type="SUPFAM" id="SSF51735">
    <property type="entry name" value="NAD(P)-binding Rossmann-fold domains"/>
    <property type="match status" value="1"/>
</dbReference>
<dbReference type="AlphaFoldDB" id="A0A146G2X1"/>